<dbReference type="Pfam" id="PF13516">
    <property type="entry name" value="LRR_6"/>
    <property type="match status" value="8"/>
</dbReference>
<dbReference type="PANTHER" id="PTHR24114:SF2">
    <property type="entry name" value="F-BOX DOMAIN-CONTAINING PROTEIN-RELATED"/>
    <property type="match status" value="1"/>
</dbReference>
<dbReference type="InterPro" id="IPR052394">
    <property type="entry name" value="LRR-containing"/>
</dbReference>
<evidence type="ECO:0000313" key="2">
    <source>
        <dbReference type="EMBL" id="CAK9100088.1"/>
    </source>
</evidence>
<proteinExistence type="predicted"/>
<feature type="region of interest" description="Disordered" evidence="1">
    <location>
        <begin position="714"/>
        <end position="742"/>
    </location>
</feature>
<gene>
    <name evidence="2" type="ORF">SCF082_LOCUS46858</name>
</gene>
<dbReference type="Proteomes" id="UP001642464">
    <property type="component" value="Unassembled WGS sequence"/>
</dbReference>
<dbReference type="PANTHER" id="PTHR24114">
    <property type="entry name" value="LEUCINE RICH REPEAT FAMILY PROTEIN"/>
    <property type="match status" value="1"/>
</dbReference>
<organism evidence="2 3">
    <name type="scientific">Durusdinium trenchii</name>
    <dbReference type="NCBI Taxonomy" id="1381693"/>
    <lineage>
        <taxon>Eukaryota</taxon>
        <taxon>Sar</taxon>
        <taxon>Alveolata</taxon>
        <taxon>Dinophyceae</taxon>
        <taxon>Suessiales</taxon>
        <taxon>Symbiodiniaceae</taxon>
        <taxon>Durusdinium</taxon>
    </lineage>
</organism>
<dbReference type="InterPro" id="IPR001611">
    <property type="entry name" value="Leu-rich_rpt"/>
</dbReference>
<evidence type="ECO:0000313" key="3">
    <source>
        <dbReference type="Proteomes" id="UP001642464"/>
    </source>
</evidence>
<dbReference type="SUPFAM" id="SSF52047">
    <property type="entry name" value="RNI-like"/>
    <property type="match status" value="2"/>
</dbReference>
<feature type="region of interest" description="Disordered" evidence="1">
    <location>
        <begin position="1"/>
        <end position="27"/>
    </location>
</feature>
<protein>
    <submittedName>
        <fullName evidence="2">LRR and CARD domains-containing protein 3 (Nucleotide-binding oligomerization domain protein 3</fullName>
    </submittedName>
</protein>
<dbReference type="SMART" id="SM00368">
    <property type="entry name" value="LRR_RI"/>
    <property type="match status" value="14"/>
</dbReference>
<dbReference type="Gene3D" id="3.80.10.10">
    <property type="entry name" value="Ribonuclease Inhibitor"/>
    <property type="match status" value="5"/>
</dbReference>
<accession>A0ABP0RKB1</accession>
<keyword evidence="3" id="KW-1185">Reference proteome</keyword>
<sequence>MGVTHKRPGAFQQSFTTRARRGAAGSSVRGARLERPWGWDLVIDLDQQHLTMNRMDDAKKLWVFRVLTDRHDHLERRFHRGRYFYRYGFNFTSKKAETAEGGTLWQINTNGEVGGASTVVSCHPDSMGPDIIVFQQVGLPMTCPLEGRRGPSGSEDGFMRSVADLYSMLEFFLELPDEVDSFRRSFGRSCREATSSLDVFLRREPDMAEHVSQHFTSYWSFDQFSQQLAIHGFELRILVSMLKRLGRNLAEWGAERLTPARVRALELQHTDLADTGTVILAEAIKVNHTVSHVALRSSLGRRSGERVASLRNLIAKRGATALAEALRSNETLESLDMNSNEIGERGAEELAEALRVNKTLDTLDLGNNQQLGEKRIMRLGPKGLVPLAELLRRNRNRSLRHLALGNNNIGPDAIVFLAGVLKKNHTLVDLSLNVNDVGDKGAEALGEALSSNSCLQRLDLSNNGIKAAGPSGAAELNNSCGAVLVLFGLAQLIMELNPIGVAGATVLMEVLRVHPALQFLDMRLTDLGNEGCIQVAEGLKVSQALQHLDLSYNQIYDRGGVALADALRQNRSLQDLLLRTNQLGDAGVIALADAIHKHRTLQSGVAALARSLQKSKALLQLSLDLNCIKNQGAADLAQALTVNRSLLILRICSNEIGEQGAVALADALRQNCTLQQLIASSNLFGQHGATALGSALRHGAQQLQTLDLRSNGLGDPGAPWRMSEGSGGGSVELRRNRGSTLG</sequence>
<evidence type="ECO:0000256" key="1">
    <source>
        <dbReference type="SAM" id="MobiDB-lite"/>
    </source>
</evidence>
<name>A0ABP0RKB1_9DINO</name>
<reference evidence="2 3" key="1">
    <citation type="submission" date="2024-02" db="EMBL/GenBank/DDBJ databases">
        <authorList>
            <person name="Chen Y."/>
            <person name="Shah S."/>
            <person name="Dougan E. K."/>
            <person name="Thang M."/>
            <person name="Chan C."/>
        </authorList>
    </citation>
    <scope>NUCLEOTIDE SEQUENCE [LARGE SCALE GENOMIC DNA]</scope>
</reference>
<comment type="caution">
    <text evidence="2">The sequence shown here is derived from an EMBL/GenBank/DDBJ whole genome shotgun (WGS) entry which is preliminary data.</text>
</comment>
<dbReference type="InterPro" id="IPR032675">
    <property type="entry name" value="LRR_dom_sf"/>
</dbReference>
<dbReference type="EMBL" id="CAXAMM010041573">
    <property type="protein sequence ID" value="CAK9100088.1"/>
    <property type="molecule type" value="Genomic_DNA"/>
</dbReference>